<dbReference type="InterPro" id="IPR000873">
    <property type="entry name" value="AMP-dep_synth/lig_dom"/>
</dbReference>
<dbReference type="Pfam" id="PF00501">
    <property type="entry name" value="AMP-binding"/>
    <property type="match status" value="1"/>
</dbReference>
<evidence type="ECO:0000313" key="4">
    <source>
        <dbReference type="EMBL" id="GAT68154.1"/>
    </source>
</evidence>
<dbReference type="PANTHER" id="PTHR43767:SF1">
    <property type="entry name" value="NONRIBOSOMAL PEPTIDE SYNTHASE PES1 (EUROFUNG)-RELATED"/>
    <property type="match status" value="1"/>
</dbReference>
<dbReference type="STRING" id="161355.PS9374_03815"/>
<sequence>MTPQTPQTPQTPPVPPTTSALPAPSAPRARRTSPAAPVPRTVPEMLALRAEQEPERTAIVVEGEGTLTFGEWERRSHAVAHGLLGRGVRPGDRVGLLFGSRDWADFAVAYCAVQLAGAVAVPLSDRLAPAELRYMLGHCEASAVLCGRDLEAPDGDRWTAAPAELEDAGSGPAGVRVAPEDLAQILYTSGTTGTPKGVGASHANLAFGCETRPNRRRFGHSRHLLHAFPIGTNAGQTMLLNALDARPAMLTPARFTPGRFARLIESYGVGTVFLVPTMAIELLNAGLHERHDFSSVVLLGSAASALPPSVSVRLTTAFPNATVTNYYTSTEAAPAQTIMIFDPARPGALGRPASGGALRVVGPDGEPLPPGETGEVWMRSPAPRSYYRDEQASAEAFRGGWVRMGDLGYLDADGYLHLVDREGDVVKSGAFKVSTLQVEAALYEHPQIAEAAVVGVPHPVLGTAIAAAVVPRSGGEVSVTDLRAFLMERLAGHELPERVLVVDVLPKNQSGKVIKRELRGLFGAAATGRTEGT</sequence>
<dbReference type="RefSeq" id="WP_231647437.1">
    <property type="nucleotide sequence ID" value="NZ_BDCX01000009.1"/>
</dbReference>
<feature type="compositionally biased region" description="Low complexity" evidence="1">
    <location>
        <begin position="17"/>
        <end position="40"/>
    </location>
</feature>
<feature type="domain" description="AMP-binding enzyme C-terminal" evidence="3">
    <location>
        <begin position="437"/>
        <end position="512"/>
    </location>
</feature>
<dbReference type="InterPro" id="IPR050237">
    <property type="entry name" value="ATP-dep_AMP-bd_enzyme"/>
</dbReference>
<organism evidence="4 5">
    <name type="scientific">Planomonospora sphaerica</name>
    <dbReference type="NCBI Taxonomy" id="161355"/>
    <lineage>
        <taxon>Bacteria</taxon>
        <taxon>Bacillati</taxon>
        <taxon>Actinomycetota</taxon>
        <taxon>Actinomycetes</taxon>
        <taxon>Streptosporangiales</taxon>
        <taxon>Streptosporangiaceae</taxon>
        <taxon>Planomonospora</taxon>
    </lineage>
</organism>
<dbReference type="InterPro" id="IPR042099">
    <property type="entry name" value="ANL_N_sf"/>
</dbReference>
<keyword evidence="5" id="KW-1185">Reference proteome</keyword>
<dbReference type="InterPro" id="IPR020845">
    <property type="entry name" value="AMP-binding_CS"/>
</dbReference>
<protein>
    <submittedName>
        <fullName evidence="4">AMP-dependent synthetase</fullName>
    </submittedName>
</protein>
<dbReference type="GO" id="GO:0016878">
    <property type="term" value="F:acid-thiol ligase activity"/>
    <property type="evidence" value="ECO:0007669"/>
    <property type="project" value="UniProtKB-ARBA"/>
</dbReference>
<dbReference type="SUPFAM" id="SSF56801">
    <property type="entry name" value="Acetyl-CoA synthetase-like"/>
    <property type="match status" value="1"/>
</dbReference>
<gene>
    <name evidence="4" type="ORF">PS9374_03815</name>
</gene>
<dbReference type="AlphaFoldDB" id="A0A171DEL0"/>
<evidence type="ECO:0000256" key="1">
    <source>
        <dbReference type="SAM" id="MobiDB-lite"/>
    </source>
</evidence>
<dbReference type="InterPro" id="IPR025110">
    <property type="entry name" value="AMP-bd_C"/>
</dbReference>
<reference evidence="5" key="2">
    <citation type="submission" date="2016-04" db="EMBL/GenBank/DDBJ databases">
        <title>Planomonospora sphaerica JCM9374 whole genome shotgun sequence.</title>
        <authorList>
            <person name="Suzuki T."/>
            <person name="Dohra H."/>
            <person name="Kodani S."/>
        </authorList>
    </citation>
    <scope>NUCLEOTIDE SEQUENCE [LARGE SCALE GENOMIC DNA]</scope>
    <source>
        <strain evidence="5">JCM 9374</strain>
    </source>
</reference>
<dbReference type="PANTHER" id="PTHR43767">
    <property type="entry name" value="LONG-CHAIN-FATTY-ACID--COA LIGASE"/>
    <property type="match status" value="1"/>
</dbReference>
<comment type="caution">
    <text evidence="4">The sequence shown here is derived from an EMBL/GenBank/DDBJ whole genome shotgun (WGS) entry which is preliminary data.</text>
</comment>
<feature type="domain" description="AMP-dependent synthetase/ligase" evidence="2">
    <location>
        <begin position="49"/>
        <end position="382"/>
    </location>
</feature>
<dbReference type="PROSITE" id="PS00455">
    <property type="entry name" value="AMP_BINDING"/>
    <property type="match status" value="1"/>
</dbReference>
<proteinExistence type="predicted"/>
<dbReference type="InterPro" id="IPR045851">
    <property type="entry name" value="AMP-bd_C_sf"/>
</dbReference>
<dbReference type="Gene3D" id="3.40.50.12780">
    <property type="entry name" value="N-terminal domain of ligase-like"/>
    <property type="match status" value="1"/>
</dbReference>
<dbReference type="Gene3D" id="3.30.300.30">
    <property type="match status" value="1"/>
</dbReference>
<evidence type="ECO:0000259" key="2">
    <source>
        <dbReference type="Pfam" id="PF00501"/>
    </source>
</evidence>
<evidence type="ECO:0000313" key="5">
    <source>
        <dbReference type="Proteomes" id="UP000077701"/>
    </source>
</evidence>
<reference evidence="4 5" key="1">
    <citation type="journal article" date="2016" name="Genome Announc.">
        <title>Draft Genome Sequence of Planomonospora sphaerica JCM9374, a Rare Actinomycete.</title>
        <authorList>
            <person name="Dohra H."/>
            <person name="Suzuki T."/>
            <person name="Inoue Y."/>
            <person name="Kodani S."/>
        </authorList>
    </citation>
    <scope>NUCLEOTIDE SEQUENCE [LARGE SCALE GENOMIC DNA]</scope>
    <source>
        <strain evidence="4 5">JCM 9374</strain>
    </source>
</reference>
<dbReference type="Pfam" id="PF13193">
    <property type="entry name" value="AMP-binding_C"/>
    <property type="match status" value="1"/>
</dbReference>
<dbReference type="EMBL" id="BDCX01000009">
    <property type="protein sequence ID" value="GAT68154.1"/>
    <property type="molecule type" value="Genomic_DNA"/>
</dbReference>
<evidence type="ECO:0000259" key="3">
    <source>
        <dbReference type="Pfam" id="PF13193"/>
    </source>
</evidence>
<accession>A0A171DEL0</accession>
<name>A0A171DEL0_9ACTN</name>
<feature type="region of interest" description="Disordered" evidence="1">
    <location>
        <begin position="1"/>
        <end position="40"/>
    </location>
</feature>
<dbReference type="Proteomes" id="UP000077701">
    <property type="component" value="Unassembled WGS sequence"/>
</dbReference>